<reference evidence="2" key="1">
    <citation type="submission" date="2022-11" db="UniProtKB">
        <authorList>
            <consortium name="WormBaseParasite"/>
        </authorList>
    </citation>
    <scope>IDENTIFICATION</scope>
</reference>
<evidence type="ECO:0000313" key="1">
    <source>
        <dbReference type="Proteomes" id="UP000887576"/>
    </source>
</evidence>
<evidence type="ECO:0000313" key="2">
    <source>
        <dbReference type="WBParaSite" id="JU765_v2.g5889.t1"/>
    </source>
</evidence>
<dbReference type="Proteomes" id="UP000887576">
    <property type="component" value="Unplaced"/>
</dbReference>
<organism evidence="1 2">
    <name type="scientific">Panagrolaimus sp. JU765</name>
    <dbReference type="NCBI Taxonomy" id="591449"/>
    <lineage>
        <taxon>Eukaryota</taxon>
        <taxon>Metazoa</taxon>
        <taxon>Ecdysozoa</taxon>
        <taxon>Nematoda</taxon>
        <taxon>Chromadorea</taxon>
        <taxon>Rhabditida</taxon>
        <taxon>Tylenchina</taxon>
        <taxon>Panagrolaimomorpha</taxon>
        <taxon>Panagrolaimoidea</taxon>
        <taxon>Panagrolaimidae</taxon>
        <taxon>Panagrolaimus</taxon>
    </lineage>
</organism>
<dbReference type="WBParaSite" id="JU765_v2.g5889.t1">
    <property type="protein sequence ID" value="JU765_v2.g5889.t1"/>
    <property type="gene ID" value="JU765_v2.g5889"/>
</dbReference>
<sequence length="130" mass="14952">MLIQKEVEGFDALQNALINLDQKNPIIIYFCGDRIDGKSWCPDCVQSDEHINSILKDINDGKLQPSSPRTLLTVLVGTREPWKNKENKFRTVLNVNSIPTFRVYGKENEQIDDDKVTYDNIKKFLVDPLN</sequence>
<accession>A0AC34REA5</accession>
<name>A0AC34REA5_9BILA</name>
<protein>
    <submittedName>
        <fullName evidence="2">Thioredoxin domain-containing protein 17</fullName>
    </submittedName>
</protein>
<proteinExistence type="predicted"/>